<dbReference type="EMBL" id="KB405078">
    <property type="protein sequence ID" value="EMF54305.1"/>
    <property type="molecule type" value="Genomic_DNA"/>
</dbReference>
<evidence type="ECO:0000313" key="6">
    <source>
        <dbReference type="Proteomes" id="UP000030760"/>
    </source>
</evidence>
<dbReference type="PROSITE" id="PS51898">
    <property type="entry name" value="TYR_RECOMBINASE"/>
    <property type="match status" value="1"/>
</dbReference>
<dbReference type="RefSeq" id="WP_005480292.1">
    <property type="nucleotide sequence ID" value="NZ_KB405078.1"/>
</dbReference>
<evidence type="ECO:0000256" key="2">
    <source>
        <dbReference type="ARBA" id="ARBA00023125"/>
    </source>
</evidence>
<dbReference type="AlphaFoldDB" id="M3FMY5"/>
<dbReference type="InterPro" id="IPR050090">
    <property type="entry name" value="Tyrosine_recombinase_XerCD"/>
</dbReference>
<evidence type="ECO:0000256" key="3">
    <source>
        <dbReference type="ARBA" id="ARBA00023172"/>
    </source>
</evidence>
<dbReference type="GO" id="GO:0003677">
    <property type="term" value="F:DNA binding"/>
    <property type="evidence" value="ECO:0007669"/>
    <property type="project" value="UniProtKB-KW"/>
</dbReference>
<dbReference type="PANTHER" id="PTHR30349">
    <property type="entry name" value="PHAGE INTEGRASE-RELATED"/>
    <property type="match status" value="1"/>
</dbReference>
<dbReference type="GO" id="GO:0015074">
    <property type="term" value="P:DNA integration"/>
    <property type="evidence" value="ECO:0007669"/>
    <property type="project" value="InterPro"/>
</dbReference>
<protein>
    <submittedName>
        <fullName evidence="5">Integrase</fullName>
    </submittedName>
</protein>
<evidence type="ECO:0000313" key="5">
    <source>
        <dbReference type="EMBL" id="EMF54305.1"/>
    </source>
</evidence>
<accession>M3FMY5</accession>
<gene>
    <name evidence="5" type="ORF">SBD_3973</name>
</gene>
<evidence type="ECO:0000256" key="1">
    <source>
        <dbReference type="ARBA" id="ARBA00008857"/>
    </source>
</evidence>
<dbReference type="Proteomes" id="UP000030760">
    <property type="component" value="Unassembled WGS sequence"/>
</dbReference>
<proteinExistence type="inferred from homology"/>
<dbReference type="GeneID" id="96265563"/>
<dbReference type="GO" id="GO:0006310">
    <property type="term" value="P:DNA recombination"/>
    <property type="evidence" value="ECO:0007669"/>
    <property type="project" value="UniProtKB-KW"/>
</dbReference>
<feature type="domain" description="Tyr recombinase" evidence="4">
    <location>
        <begin position="233"/>
        <end position="450"/>
    </location>
</feature>
<keyword evidence="3" id="KW-0233">DNA recombination</keyword>
<dbReference type="PANTHER" id="PTHR30349:SF64">
    <property type="entry name" value="PROPHAGE INTEGRASE INTD-RELATED"/>
    <property type="match status" value="1"/>
</dbReference>
<dbReference type="Gene3D" id="1.10.443.10">
    <property type="entry name" value="Intergrase catalytic core"/>
    <property type="match status" value="1"/>
</dbReference>
<organism evidence="5 6">
    <name type="scientific">Streptomyces bottropensis ATCC 25435</name>
    <dbReference type="NCBI Taxonomy" id="1054862"/>
    <lineage>
        <taxon>Bacteria</taxon>
        <taxon>Bacillati</taxon>
        <taxon>Actinomycetota</taxon>
        <taxon>Actinomycetes</taxon>
        <taxon>Kitasatosporales</taxon>
        <taxon>Streptomycetaceae</taxon>
        <taxon>Streptomyces</taxon>
    </lineage>
</organism>
<comment type="similarity">
    <text evidence="1">Belongs to the 'phage' integrase family.</text>
</comment>
<sequence>MKSHDVKVWSIRKRPYKTPSYDVRWKVGDVPPFSETFRTKALADNFRAKLLRAAQKGEAFDTETGLPDSMAPVKESLSWYDFARAYVAMKWPHAAPNSRDSLNETMTLVTTQLLGDRPGRPADEVLRRALRGWAFVVQAPDEEAPPVDIANALRWVAKASLSLATLKNAADIRSVLDSLKLTLSGAPAAAETVRRKRAVLFNALAYAVELGELPENPVTLVKWKLPKVAKEVDRRVVVNPRQAVELLGAVSYVGGYRRARGRRLVALFACMYFGGLRPAEAVALRRPDCTLPDTGWGSLILEKSRPTVGKRWTGTGEVHDNRGLKNRPANETRIVPIPPRLVRILLAHIEEFGTAKDGRLFANERGGVVASTTYWRVWDEARHLALTPEQAASPLAARPYDLRHAALSSWLNAGVDPTEVAERAGNSVEVLLSRYAKCLDGRQDIANSRIAELLGEDGDQEHDQKDGRPDET</sequence>
<name>M3FMY5_9ACTN</name>
<dbReference type="InterPro" id="IPR010998">
    <property type="entry name" value="Integrase_recombinase_N"/>
</dbReference>
<dbReference type="SUPFAM" id="SSF56349">
    <property type="entry name" value="DNA breaking-rejoining enzymes"/>
    <property type="match status" value="1"/>
</dbReference>
<reference evidence="6" key="1">
    <citation type="journal article" date="2013" name="Genome Announc.">
        <title>Draft Genome Sequence of Streptomyces bottropensis ATCC 25435, a Bottromycin-Producing Actinomycete.</title>
        <authorList>
            <person name="Zhang H."/>
            <person name="Zhou W."/>
            <person name="Zhuang Y."/>
            <person name="Liang X."/>
            <person name="Liu T."/>
        </authorList>
    </citation>
    <scope>NUCLEOTIDE SEQUENCE [LARGE SCALE GENOMIC DNA]</scope>
    <source>
        <strain evidence="6">ATCC 25435</strain>
    </source>
</reference>
<evidence type="ECO:0000259" key="4">
    <source>
        <dbReference type="PROSITE" id="PS51898"/>
    </source>
</evidence>
<dbReference type="InterPro" id="IPR002104">
    <property type="entry name" value="Integrase_catalytic"/>
</dbReference>
<keyword evidence="2" id="KW-0238">DNA-binding</keyword>
<dbReference type="Gene3D" id="1.10.150.130">
    <property type="match status" value="1"/>
</dbReference>
<dbReference type="InterPro" id="IPR013762">
    <property type="entry name" value="Integrase-like_cat_sf"/>
</dbReference>
<dbReference type="InterPro" id="IPR011010">
    <property type="entry name" value="DNA_brk_join_enz"/>
</dbReference>